<protein>
    <recommendedName>
        <fullName evidence="8">Bifunctional purine biosynthesis protein PurH</fullName>
    </recommendedName>
    <domain>
        <recommendedName>
            <fullName evidence="8">Phosphoribosylaminoimidazolecarboxamide formyltransferase</fullName>
            <ecNumber evidence="8">2.1.2.3</ecNumber>
        </recommendedName>
        <alternativeName>
            <fullName evidence="8">AICAR transformylase</fullName>
        </alternativeName>
    </domain>
    <domain>
        <recommendedName>
            <fullName evidence="8">IMP cyclohydrolase</fullName>
            <ecNumber evidence="8">3.5.4.10</ecNumber>
        </recommendedName>
        <alternativeName>
            <fullName evidence="8">ATIC</fullName>
        </alternativeName>
        <alternativeName>
            <fullName evidence="8">IMP synthase</fullName>
        </alternativeName>
        <alternativeName>
            <fullName evidence="8">Inosinicase</fullName>
        </alternativeName>
    </domain>
</protein>
<gene>
    <name evidence="8 10" type="primary">purH</name>
    <name evidence="10" type="ORF">M0654_17850</name>
</gene>
<dbReference type="NCBIfam" id="TIGR00355">
    <property type="entry name" value="purH"/>
    <property type="match status" value="1"/>
</dbReference>
<comment type="pathway">
    <text evidence="1 8">Purine metabolism; IMP biosynthesis via de novo pathway; IMP from 5-formamido-1-(5-phospho-D-ribosyl)imidazole-4-carboxamide: step 1/1.</text>
</comment>
<dbReference type="Pfam" id="PF01808">
    <property type="entry name" value="AICARFT_IMPCHas"/>
    <property type="match status" value="1"/>
</dbReference>
<evidence type="ECO:0000313" key="10">
    <source>
        <dbReference type="EMBL" id="MCK8781848.1"/>
    </source>
</evidence>
<dbReference type="Proteomes" id="UP001202827">
    <property type="component" value="Unassembled WGS sequence"/>
</dbReference>
<dbReference type="CDD" id="cd01421">
    <property type="entry name" value="IMPCH"/>
    <property type="match status" value="1"/>
</dbReference>
<proteinExistence type="inferred from homology"/>
<dbReference type="SMART" id="SM00851">
    <property type="entry name" value="MGS"/>
    <property type="match status" value="1"/>
</dbReference>
<dbReference type="InterPro" id="IPR036914">
    <property type="entry name" value="MGS-like_dom_sf"/>
</dbReference>
<dbReference type="Pfam" id="PF02142">
    <property type="entry name" value="MGS"/>
    <property type="match status" value="1"/>
</dbReference>
<dbReference type="GO" id="GO:0004643">
    <property type="term" value="F:phosphoribosylaminoimidazolecarboxamide formyltransferase activity"/>
    <property type="evidence" value="ECO:0007669"/>
    <property type="project" value="UniProtKB-EC"/>
</dbReference>
<comment type="pathway">
    <text evidence="2 8">Purine metabolism; IMP biosynthesis via de novo pathway; 5-formamido-1-(5-phospho-D-ribosyl)imidazole-4-carboxamide from 5-amino-1-(5-phospho-D-ribosyl)imidazole-4-carboxamide (10-formyl THF route): step 1/1.</text>
</comment>
<evidence type="ECO:0000256" key="7">
    <source>
        <dbReference type="ARBA" id="ARBA00023268"/>
    </source>
</evidence>
<comment type="domain">
    <text evidence="8">The IMP cyclohydrolase activity resides in the N-terminal region.</text>
</comment>
<dbReference type="SMART" id="SM00798">
    <property type="entry name" value="AICARFT_IMPCHas"/>
    <property type="match status" value="1"/>
</dbReference>
<dbReference type="Gene3D" id="3.40.50.1380">
    <property type="entry name" value="Methylglyoxal synthase-like domain"/>
    <property type="match status" value="1"/>
</dbReference>
<dbReference type="EC" id="2.1.2.3" evidence="8"/>
<evidence type="ECO:0000256" key="2">
    <source>
        <dbReference type="ARBA" id="ARBA00004954"/>
    </source>
</evidence>
<dbReference type="NCBIfam" id="NF002049">
    <property type="entry name" value="PRK00881.1"/>
    <property type="match status" value="1"/>
</dbReference>
<keyword evidence="11" id="KW-1185">Reference proteome</keyword>
<evidence type="ECO:0000256" key="5">
    <source>
        <dbReference type="ARBA" id="ARBA00022755"/>
    </source>
</evidence>
<comment type="catalytic activity">
    <reaction evidence="8">
        <text>(6R)-10-formyltetrahydrofolate + 5-amino-1-(5-phospho-beta-D-ribosyl)imidazole-4-carboxamide = 5-formamido-1-(5-phospho-D-ribosyl)imidazole-4-carboxamide + (6S)-5,6,7,8-tetrahydrofolate</text>
        <dbReference type="Rhea" id="RHEA:22192"/>
        <dbReference type="ChEBI" id="CHEBI:57453"/>
        <dbReference type="ChEBI" id="CHEBI:58467"/>
        <dbReference type="ChEBI" id="CHEBI:58475"/>
        <dbReference type="ChEBI" id="CHEBI:195366"/>
        <dbReference type="EC" id="2.1.2.3"/>
    </reaction>
</comment>
<dbReference type="Gene3D" id="3.40.140.20">
    <property type="match status" value="2"/>
</dbReference>
<name>A0ABT0IVF7_9HYPH</name>
<dbReference type="PROSITE" id="PS51855">
    <property type="entry name" value="MGS"/>
    <property type="match status" value="1"/>
</dbReference>
<dbReference type="InterPro" id="IPR016193">
    <property type="entry name" value="Cytidine_deaminase-like"/>
</dbReference>
<dbReference type="GO" id="GO:0003937">
    <property type="term" value="F:IMP cyclohydrolase activity"/>
    <property type="evidence" value="ECO:0007669"/>
    <property type="project" value="UniProtKB-EC"/>
</dbReference>
<dbReference type="HAMAP" id="MF_00139">
    <property type="entry name" value="PurH"/>
    <property type="match status" value="1"/>
</dbReference>
<dbReference type="EMBL" id="JALPRY010000021">
    <property type="protein sequence ID" value="MCK8781848.1"/>
    <property type="molecule type" value="Genomic_DNA"/>
</dbReference>
<evidence type="ECO:0000256" key="3">
    <source>
        <dbReference type="ARBA" id="ARBA00007667"/>
    </source>
</evidence>
<accession>A0ABT0IVF7</accession>
<feature type="domain" description="MGS-like" evidence="9">
    <location>
        <begin position="8"/>
        <end position="158"/>
    </location>
</feature>
<sequence>MAVASKKIPAPDHVKVRTALLSVSDKTGIIELAQALIEQGVKLLSTGGTHKAVAAAGLAVTDVSEVTGFPEIMDGRVKTLHPNVHGGLLSIRDDAEHVAAMKEHGIEGIDLAVINLYPFEEVRAAGGDYPTTVENIDIGGPAMIRASAKNHAYVTIVTDPSDYPSLIEALRSNDGQTAYAFRQKLAAKAYARTAAYDTAISNWFAEALDIEIPRYRTIGGILKEEMRYGENPHQSAGFYVTGENRPGVATARLLQGKQLSYNNINDTDGAFELIGEFAPETSGPTCAIIKHANPCGVAVGPTLKDAYLRALACDSTSAFGGIIALNQLLDAETAEEIVKLFTEVIIAPDVSPEAQQIIAAKKNLRLLVTGGLPDPRSRGLTAKTVAGGLLVQTRDNGMIEDIDLRVVTKRAPTETELADLKFAYKVAKHVKSNAIVYAKDGQTAGIGAGQMSRIDSARIAGLKAEEAAKAMGWAQPLTKGSAVASEAFFPFADGLLSAIAAGATAVIQPGGSMRDDEVIAAANEHDVAMVFTGMRHFRH</sequence>
<dbReference type="PANTHER" id="PTHR11692">
    <property type="entry name" value="BIFUNCTIONAL PURINE BIOSYNTHESIS PROTEIN PURH"/>
    <property type="match status" value="1"/>
</dbReference>
<dbReference type="InterPro" id="IPR002695">
    <property type="entry name" value="PurH-like"/>
</dbReference>
<dbReference type="SUPFAM" id="SSF52335">
    <property type="entry name" value="Methylglyoxal synthase-like"/>
    <property type="match status" value="1"/>
</dbReference>
<keyword evidence="4 8" id="KW-0808">Transferase</keyword>
<dbReference type="EC" id="3.5.4.10" evidence="8"/>
<dbReference type="PANTHER" id="PTHR11692:SF0">
    <property type="entry name" value="BIFUNCTIONAL PURINE BIOSYNTHESIS PROTEIN ATIC"/>
    <property type="match status" value="1"/>
</dbReference>
<keyword evidence="6 8" id="KW-0378">Hydrolase</keyword>
<comment type="catalytic activity">
    <reaction evidence="8">
        <text>IMP + H2O = 5-formamido-1-(5-phospho-D-ribosyl)imidazole-4-carboxamide</text>
        <dbReference type="Rhea" id="RHEA:18445"/>
        <dbReference type="ChEBI" id="CHEBI:15377"/>
        <dbReference type="ChEBI" id="CHEBI:58053"/>
        <dbReference type="ChEBI" id="CHEBI:58467"/>
        <dbReference type="EC" id="3.5.4.10"/>
    </reaction>
</comment>
<dbReference type="InterPro" id="IPR011607">
    <property type="entry name" value="MGS-like_dom"/>
</dbReference>
<organism evidence="10 11">
    <name type="scientific">Neorhizobium turbinariae</name>
    <dbReference type="NCBI Taxonomy" id="2937795"/>
    <lineage>
        <taxon>Bacteria</taxon>
        <taxon>Pseudomonadati</taxon>
        <taxon>Pseudomonadota</taxon>
        <taxon>Alphaproteobacteria</taxon>
        <taxon>Hyphomicrobiales</taxon>
        <taxon>Rhizobiaceae</taxon>
        <taxon>Rhizobium/Agrobacterium group</taxon>
        <taxon>Neorhizobium</taxon>
    </lineage>
</organism>
<evidence type="ECO:0000256" key="6">
    <source>
        <dbReference type="ARBA" id="ARBA00022801"/>
    </source>
</evidence>
<dbReference type="SUPFAM" id="SSF53927">
    <property type="entry name" value="Cytidine deaminase-like"/>
    <property type="match status" value="1"/>
</dbReference>
<evidence type="ECO:0000313" key="11">
    <source>
        <dbReference type="Proteomes" id="UP001202827"/>
    </source>
</evidence>
<evidence type="ECO:0000256" key="1">
    <source>
        <dbReference type="ARBA" id="ARBA00004844"/>
    </source>
</evidence>
<reference evidence="10 11" key="1">
    <citation type="submission" date="2022-04" db="EMBL/GenBank/DDBJ databases">
        <title>Rhizobium coralii sp. nov., isolated from coral Turbinaria peltata.</title>
        <authorList>
            <person name="Sun H."/>
        </authorList>
    </citation>
    <scope>NUCLEOTIDE SEQUENCE [LARGE SCALE GENOMIC DNA]</scope>
    <source>
        <strain evidence="10 11">NTR19</strain>
    </source>
</reference>
<evidence type="ECO:0000256" key="8">
    <source>
        <dbReference type="HAMAP-Rule" id="MF_00139"/>
    </source>
</evidence>
<keyword evidence="5 8" id="KW-0658">Purine biosynthesis</keyword>
<dbReference type="RefSeq" id="WP_248684247.1">
    <property type="nucleotide sequence ID" value="NZ_JALPRY010000021.1"/>
</dbReference>
<comment type="caution">
    <text evidence="10">The sequence shown here is derived from an EMBL/GenBank/DDBJ whole genome shotgun (WGS) entry which is preliminary data.</text>
</comment>
<dbReference type="InterPro" id="IPR024051">
    <property type="entry name" value="AICAR_Tfase_dup_dom_sf"/>
</dbReference>
<evidence type="ECO:0000256" key="4">
    <source>
        <dbReference type="ARBA" id="ARBA00022679"/>
    </source>
</evidence>
<dbReference type="PIRSF" id="PIRSF000414">
    <property type="entry name" value="AICARFT_IMPCHas"/>
    <property type="match status" value="1"/>
</dbReference>
<comment type="similarity">
    <text evidence="3 8">Belongs to the PurH family.</text>
</comment>
<evidence type="ECO:0000259" key="9">
    <source>
        <dbReference type="PROSITE" id="PS51855"/>
    </source>
</evidence>
<keyword evidence="7 8" id="KW-0511">Multifunctional enzyme</keyword>